<evidence type="ECO:0000313" key="2">
    <source>
        <dbReference type="Proteomes" id="UP000053558"/>
    </source>
</evidence>
<dbReference type="AlphaFoldDB" id="A0A5M3MDZ7"/>
<dbReference type="RefSeq" id="XP_007773133.1">
    <property type="nucleotide sequence ID" value="XM_007774943.1"/>
</dbReference>
<reference evidence="2" key="1">
    <citation type="journal article" date="2012" name="Science">
        <title>The Paleozoic origin of enzymatic lignin decomposition reconstructed from 31 fungal genomes.</title>
        <authorList>
            <person name="Floudas D."/>
            <person name="Binder M."/>
            <person name="Riley R."/>
            <person name="Barry K."/>
            <person name="Blanchette R.A."/>
            <person name="Henrissat B."/>
            <person name="Martinez A.T."/>
            <person name="Otillar R."/>
            <person name="Spatafora J.W."/>
            <person name="Yadav J.S."/>
            <person name="Aerts A."/>
            <person name="Benoit I."/>
            <person name="Boyd A."/>
            <person name="Carlson A."/>
            <person name="Copeland A."/>
            <person name="Coutinho P.M."/>
            <person name="de Vries R.P."/>
            <person name="Ferreira P."/>
            <person name="Findley K."/>
            <person name="Foster B."/>
            <person name="Gaskell J."/>
            <person name="Glotzer D."/>
            <person name="Gorecki P."/>
            <person name="Heitman J."/>
            <person name="Hesse C."/>
            <person name="Hori C."/>
            <person name="Igarashi K."/>
            <person name="Jurgens J.A."/>
            <person name="Kallen N."/>
            <person name="Kersten P."/>
            <person name="Kohler A."/>
            <person name="Kuees U."/>
            <person name="Kumar T.K.A."/>
            <person name="Kuo A."/>
            <person name="LaButti K."/>
            <person name="Larrondo L.F."/>
            <person name="Lindquist E."/>
            <person name="Ling A."/>
            <person name="Lombard V."/>
            <person name="Lucas S."/>
            <person name="Lundell T."/>
            <person name="Martin R."/>
            <person name="McLaughlin D.J."/>
            <person name="Morgenstern I."/>
            <person name="Morin E."/>
            <person name="Murat C."/>
            <person name="Nagy L.G."/>
            <person name="Nolan M."/>
            <person name="Ohm R.A."/>
            <person name="Patyshakuliyeva A."/>
            <person name="Rokas A."/>
            <person name="Ruiz-Duenas F.J."/>
            <person name="Sabat G."/>
            <person name="Salamov A."/>
            <person name="Samejima M."/>
            <person name="Schmutz J."/>
            <person name="Slot J.C."/>
            <person name="St John F."/>
            <person name="Stenlid J."/>
            <person name="Sun H."/>
            <person name="Sun S."/>
            <person name="Syed K."/>
            <person name="Tsang A."/>
            <person name="Wiebenga A."/>
            <person name="Young D."/>
            <person name="Pisabarro A."/>
            <person name="Eastwood D.C."/>
            <person name="Martin F."/>
            <person name="Cullen D."/>
            <person name="Grigoriev I.V."/>
            <person name="Hibbett D.S."/>
        </authorList>
    </citation>
    <scope>NUCLEOTIDE SEQUENCE [LARGE SCALE GENOMIC DNA]</scope>
    <source>
        <strain evidence="2">RWD-64-598 SS2</strain>
    </source>
</reference>
<comment type="caution">
    <text evidence="1">The sequence shown here is derived from an EMBL/GenBank/DDBJ whole genome shotgun (WGS) entry which is preliminary data.</text>
</comment>
<gene>
    <name evidence="1" type="ORF">CONPUDRAFT_168554</name>
</gene>
<keyword evidence="2" id="KW-1185">Reference proteome</keyword>
<feature type="non-terminal residue" evidence="1">
    <location>
        <position position="162"/>
    </location>
</feature>
<organism evidence="1 2">
    <name type="scientific">Coniophora puteana (strain RWD-64-598)</name>
    <name type="common">Brown rot fungus</name>
    <dbReference type="NCBI Taxonomy" id="741705"/>
    <lineage>
        <taxon>Eukaryota</taxon>
        <taxon>Fungi</taxon>
        <taxon>Dikarya</taxon>
        <taxon>Basidiomycota</taxon>
        <taxon>Agaricomycotina</taxon>
        <taxon>Agaricomycetes</taxon>
        <taxon>Agaricomycetidae</taxon>
        <taxon>Boletales</taxon>
        <taxon>Coniophorineae</taxon>
        <taxon>Coniophoraceae</taxon>
        <taxon>Coniophora</taxon>
    </lineage>
</organism>
<dbReference type="GeneID" id="19206019"/>
<accession>A0A5M3MDZ7</accession>
<sequence length="162" mass="18552">MKFSEETRWLEWRLDFVNYDKMEDTTVDKMASVRAWAKEVLLEDTDGSTLLLESSLPPAEPSADTPASKSQDIGPTLRWTYLDLASGIPNIKYPYMTIHRWLWNRVTSLRSALPLIDLGVVPPEYASLSRFAWNESWDRSLGTATVNDELSQLRSELLLQKS</sequence>
<protein>
    <submittedName>
        <fullName evidence="1">Uncharacterized protein</fullName>
    </submittedName>
</protein>
<proteinExistence type="predicted"/>
<name>A0A5M3MDZ7_CONPW</name>
<dbReference type="KEGG" id="cput:CONPUDRAFT_168554"/>
<dbReference type="EMBL" id="JH711585">
    <property type="protein sequence ID" value="EIW76801.1"/>
    <property type="molecule type" value="Genomic_DNA"/>
</dbReference>
<dbReference type="Proteomes" id="UP000053558">
    <property type="component" value="Unassembled WGS sequence"/>
</dbReference>
<evidence type="ECO:0000313" key="1">
    <source>
        <dbReference type="EMBL" id="EIW76801.1"/>
    </source>
</evidence>